<organism evidence="1">
    <name type="scientific">Lepeophtheirus salmonis</name>
    <name type="common">Salmon louse</name>
    <name type="synonym">Caligus salmonis</name>
    <dbReference type="NCBI Taxonomy" id="72036"/>
    <lineage>
        <taxon>Eukaryota</taxon>
        <taxon>Metazoa</taxon>
        <taxon>Ecdysozoa</taxon>
        <taxon>Arthropoda</taxon>
        <taxon>Crustacea</taxon>
        <taxon>Multicrustacea</taxon>
        <taxon>Hexanauplia</taxon>
        <taxon>Copepoda</taxon>
        <taxon>Siphonostomatoida</taxon>
        <taxon>Caligidae</taxon>
        <taxon>Lepeophtheirus</taxon>
    </lineage>
</organism>
<name>A0A0K2U186_LEPSM</name>
<accession>A0A0K2U186</accession>
<dbReference type="AlphaFoldDB" id="A0A0K2U186"/>
<protein>
    <submittedName>
        <fullName evidence="1">Uncharacterized protein</fullName>
    </submittedName>
</protein>
<evidence type="ECO:0000313" key="1">
    <source>
        <dbReference type="EMBL" id="CDW31401.1"/>
    </source>
</evidence>
<reference evidence="1" key="1">
    <citation type="submission" date="2014-05" db="EMBL/GenBank/DDBJ databases">
        <authorList>
            <person name="Chronopoulou M."/>
        </authorList>
    </citation>
    <scope>NUCLEOTIDE SEQUENCE</scope>
    <source>
        <tissue evidence="1">Whole organism</tissue>
    </source>
</reference>
<proteinExistence type="predicted"/>
<sequence>MVWSRGRMVNRSGLVRSWLVGSRLGFILGVSWDTLVFNISDESSIVISGVGDSLDTTIGKSNLVGSSDSLGIRVFLSRELGSGVVISNTVLESIGLG</sequence>
<dbReference type="EMBL" id="HACA01014040">
    <property type="protein sequence ID" value="CDW31401.1"/>
    <property type="molecule type" value="Transcribed_RNA"/>
</dbReference>